<dbReference type="Proteomes" id="UP000639775">
    <property type="component" value="Unassembled WGS sequence"/>
</dbReference>
<name>A0A967BEW3_9RHOB</name>
<dbReference type="AlphaFoldDB" id="A0A967BEW3"/>
<dbReference type="EMBL" id="JAAORB010000041">
    <property type="protein sequence ID" value="NHQ75638.1"/>
    <property type="molecule type" value="Genomic_DNA"/>
</dbReference>
<proteinExistence type="predicted"/>
<accession>A0A967BEW3</accession>
<organism evidence="1 2">
    <name type="scientific">Roseovarius gahaiensis</name>
    <dbReference type="NCBI Taxonomy" id="2716691"/>
    <lineage>
        <taxon>Bacteria</taxon>
        <taxon>Pseudomonadati</taxon>
        <taxon>Pseudomonadota</taxon>
        <taxon>Alphaproteobacteria</taxon>
        <taxon>Rhodobacterales</taxon>
        <taxon>Roseobacteraceae</taxon>
        <taxon>Roseovarius</taxon>
    </lineage>
</organism>
<evidence type="ECO:0000313" key="1">
    <source>
        <dbReference type="EMBL" id="NHQ75638.1"/>
    </source>
</evidence>
<comment type="caution">
    <text evidence="1">The sequence shown here is derived from an EMBL/GenBank/DDBJ whole genome shotgun (WGS) entry which is preliminary data.</text>
</comment>
<sequence length="47" mass="4905">MAFEILTENAAPIALQRELDAMSAVLQATRDAAQKLATADGDSLSDA</sequence>
<dbReference type="RefSeq" id="WP_167199288.1">
    <property type="nucleotide sequence ID" value="NZ_JAAORB010000041.1"/>
</dbReference>
<evidence type="ECO:0000313" key="2">
    <source>
        <dbReference type="Proteomes" id="UP000639775"/>
    </source>
</evidence>
<protein>
    <submittedName>
        <fullName evidence="1">Uncharacterized protein</fullName>
    </submittedName>
</protein>
<reference evidence="1" key="1">
    <citation type="submission" date="2020-03" db="EMBL/GenBank/DDBJ databases">
        <title>Roseovarius gahaiensis sp. nov., isolated from Gahai Saline Lake, China.</title>
        <authorList>
            <person name="Sun X."/>
        </authorList>
    </citation>
    <scope>NUCLEOTIDE SEQUENCE</scope>
    <source>
        <strain evidence="1">GH877</strain>
    </source>
</reference>
<keyword evidence="2" id="KW-1185">Reference proteome</keyword>
<gene>
    <name evidence="1" type="ORF">HAT86_14360</name>
</gene>